<dbReference type="FunFam" id="3.40.50.720:FF:000213">
    <property type="entry name" value="Putative 2-hydroxyacid dehydrogenase"/>
    <property type="match status" value="1"/>
</dbReference>
<dbReference type="GO" id="GO:0005829">
    <property type="term" value="C:cytosol"/>
    <property type="evidence" value="ECO:0007669"/>
    <property type="project" value="TreeGrafter"/>
</dbReference>
<dbReference type="SUPFAM" id="SSF51735">
    <property type="entry name" value="NAD(P)-binding Rossmann-fold domains"/>
    <property type="match status" value="1"/>
</dbReference>
<keyword evidence="2 4" id="KW-0560">Oxidoreductase</keyword>
<dbReference type="AlphaFoldDB" id="A0A418ZTB2"/>
<evidence type="ECO:0000313" key="8">
    <source>
        <dbReference type="Proteomes" id="UP000285530"/>
    </source>
</evidence>
<feature type="domain" description="D-isomer specific 2-hydroxyacid dehydrogenase NAD-binding" evidence="6">
    <location>
        <begin position="120"/>
        <end position="291"/>
    </location>
</feature>
<reference evidence="7 8" key="1">
    <citation type="submission" date="2018-09" db="EMBL/GenBank/DDBJ databases">
        <title>Paracoccus onubensis nov. sp. a moderate halophilic bacterium isolated from Gruta de las Maravillas (Aracena, Spain).</title>
        <authorList>
            <person name="Jurado V."/>
            <person name="Gutierrez-Patricio S."/>
            <person name="Gonzalez-Pimentel J.L."/>
            <person name="Laiz L."/>
            <person name="Saiz-Jimenez C."/>
        </authorList>
    </citation>
    <scope>NUCLEOTIDE SEQUENCE [LARGE SCALE GENOMIC DNA]</scope>
    <source>
        <strain evidence="7 8">DSM 19484</strain>
    </source>
</reference>
<evidence type="ECO:0000256" key="1">
    <source>
        <dbReference type="ARBA" id="ARBA00022857"/>
    </source>
</evidence>
<dbReference type="GO" id="GO:0051287">
    <property type="term" value="F:NAD binding"/>
    <property type="evidence" value="ECO:0007669"/>
    <property type="project" value="InterPro"/>
</dbReference>
<name>A0A418ZTB2_9RHOB</name>
<dbReference type="Pfam" id="PF02826">
    <property type="entry name" value="2-Hacid_dh_C"/>
    <property type="match status" value="1"/>
</dbReference>
<dbReference type="CDD" id="cd12156">
    <property type="entry name" value="HPPR"/>
    <property type="match status" value="1"/>
</dbReference>
<comment type="similarity">
    <text evidence="4">Belongs to the D-isomer specific 2-hydroxyacid dehydrogenase family.</text>
</comment>
<evidence type="ECO:0000259" key="6">
    <source>
        <dbReference type="Pfam" id="PF02826"/>
    </source>
</evidence>
<dbReference type="InterPro" id="IPR006139">
    <property type="entry name" value="D-isomer_2_OHA_DH_cat_dom"/>
</dbReference>
<evidence type="ECO:0000313" key="7">
    <source>
        <dbReference type="EMBL" id="RJL00146.1"/>
    </source>
</evidence>
<gene>
    <name evidence="7" type="ORF">D3P06_13820</name>
</gene>
<proteinExistence type="inferred from homology"/>
<sequence>MTPDQIPAADAPHVLMLSDTRPDAMRRLQAGFHLHRIDLKAADAGDRLAQVGPLCRGIAADGQQPVDAALLARLPALEIVSCGSAGYDGFDIDAIRARGLRLANTAPALAQEVADMALLLAQAAWKRVVAADAWVRDGDWAAKGAFPLQRGFRGRRLGIVGMGTIGRSIAGLAPALGLQASYWSRSAKNDVALPFQPDLERLAADSDILIVIVPGGDGTRHLIGAPVMRALGPDGLLVNIARGSVVDEQALIETLRSGTLGAAALDVFAREPDPDPRLTALPNVTLSPHQGSGTVETRDAMAAMMVDNLLAHFAGRPLPGAVL</sequence>
<dbReference type="OrthoDB" id="9793626at2"/>
<keyword evidence="3" id="KW-0520">NAD</keyword>
<feature type="domain" description="D-isomer specific 2-hydroxyacid dehydrogenase catalytic" evidence="5">
    <location>
        <begin position="14"/>
        <end position="322"/>
    </location>
</feature>
<evidence type="ECO:0000256" key="4">
    <source>
        <dbReference type="RuleBase" id="RU003719"/>
    </source>
</evidence>
<evidence type="ECO:0000259" key="5">
    <source>
        <dbReference type="Pfam" id="PF00389"/>
    </source>
</evidence>
<dbReference type="Gene3D" id="3.40.50.720">
    <property type="entry name" value="NAD(P)-binding Rossmann-like Domain"/>
    <property type="match status" value="2"/>
</dbReference>
<dbReference type="PANTHER" id="PTHR10996">
    <property type="entry name" value="2-HYDROXYACID DEHYDROGENASE-RELATED"/>
    <property type="match status" value="1"/>
</dbReference>
<dbReference type="EMBL" id="QZEV01000083">
    <property type="protein sequence ID" value="RJL00146.1"/>
    <property type="molecule type" value="Genomic_DNA"/>
</dbReference>
<dbReference type="InterPro" id="IPR050223">
    <property type="entry name" value="D-isomer_2-hydroxyacid_DH"/>
</dbReference>
<protein>
    <submittedName>
        <fullName evidence="7">2-hydroxyacid dehydrogenase</fullName>
    </submittedName>
</protein>
<dbReference type="RefSeq" id="WP_119887102.1">
    <property type="nucleotide sequence ID" value="NZ_CP067170.1"/>
</dbReference>
<accession>A0A418ZTB2</accession>
<evidence type="ECO:0000256" key="3">
    <source>
        <dbReference type="ARBA" id="ARBA00023027"/>
    </source>
</evidence>
<organism evidence="7 8">
    <name type="scientific">Paracoccus aestuarii</name>
    <dbReference type="NCBI Taxonomy" id="453842"/>
    <lineage>
        <taxon>Bacteria</taxon>
        <taxon>Pseudomonadati</taxon>
        <taxon>Pseudomonadota</taxon>
        <taxon>Alphaproteobacteria</taxon>
        <taxon>Rhodobacterales</taxon>
        <taxon>Paracoccaceae</taxon>
        <taxon>Paracoccus</taxon>
    </lineage>
</organism>
<dbReference type="InterPro" id="IPR036291">
    <property type="entry name" value="NAD(P)-bd_dom_sf"/>
</dbReference>
<dbReference type="InterPro" id="IPR006140">
    <property type="entry name" value="D-isomer_DH_NAD-bd"/>
</dbReference>
<dbReference type="GO" id="GO:0016618">
    <property type="term" value="F:hydroxypyruvate reductase [NAD(P)H] activity"/>
    <property type="evidence" value="ECO:0007669"/>
    <property type="project" value="TreeGrafter"/>
</dbReference>
<dbReference type="Pfam" id="PF00389">
    <property type="entry name" value="2-Hacid_dh"/>
    <property type="match status" value="1"/>
</dbReference>
<dbReference type="Proteomes" id="UP000285530">
    <property type="component" value="Unassembled WGS sequence"/>
</dbReference>
<keyword evidence="8" id="KW-1185">Reference proteome</keyword>
<dbReference type="PANTHER" id="PTHR10996:SF178">
    <property type="entry name" value="2-HYDROXYACID DEHYDROGENASE YGL185C-RELATED"/>
    <property type="match status" value="1"/>
</dbReference>
<dbReference type="SUPFAM" id="SSF52283">
    <property type="entry name" value="Formate/glycerate dehydrogenase catalytic domain-like"/>
    <property type="match status" value="1"/>
</dbReference>
<comment type="caution">
    <text evidence="7">The sequence shown here is derived from an EMBL/GenBank/DDBJ whole genome shotgun (WGS) entry which is preliminary data.</text>
</comment>
<evidence type="ECO:0000256" key="2">
    <source>
        <dbReference type="ARBA" id="ARBA00023002"/>
    </source>
</evidence>
<keyword evidence="1" id="KW-0521">NADP</keyword>
<dbReference type="GO" id="GO:0030267">
    <property type="term" value="F:glyoxylate reductase (NADPH) activity"/>
    <property type="evidence" value="ECO:0007669"/>
    <property type="project" value="TreeGrafter"/>
</dbReference>